<proteinExistence type="predicted"/>
<gene>
    <name evidence="3" type="ORF">FPZ24_04905</name>
</gene>
<sequence>MKLLAAAVASLPLPTATVQYGDDALRSGTVRLPASKGPFPVAVLIHGGCWTRGYATRKSFEPLADALAKRGIAVWNIEYSQIGDPGAGWPGTFQDVAKAIDYLPVLAKKYSFDLKRITFVGHSAGAHLALWAASRTQLGSPWGNATTIKPRSVVVIDGPGSLAPFVGMDAMVCGKPVIAPFMGGTPADQPERYRIASPADHLPLGMRQLIVEGELGPLMKSYVAAAKASGDPTEELVPAGADHFDIIVPSTSNGSKVVDFIASHAFAK</sequence>
<dbReference type="OrthoDB" id="9771666at2"/>
<dbReference type="RefSeq" id="WP_146569983.1">
    <property type="nucleotide sequence ID" value="NZ_CP042306.1"/>
</dbReference>
<dbReference type="KEGG" id="spai:FPZ24_04905"/>
<evidence type="ECO:0000313" key="4">
    <source>
        <dbReference type="Proteomes" id="UP000315673"/>
    </source>
</evidence>
<organism evidence="3 4">
    <name type="scientific">Sphingomonas panacisoli</name>
    <dbReference type="NCBI Taxonomy" id="1813879"/>
    <lineage>
        <taxon>Bacteria</taxon>
        <taxon>Pseudomonadati</taxon>
        <taxon>Pseudomonadota</taxon>
        <taxon>Alphaproteobacteria</taxon>
        <taxon>Sphingomonadales</taxon>
        <taxon>Sphingomonadaceae</taxon>
        <taxon>Sphingomonas</taxon>
    </lineage>
</organism>
<evidence type="ECO:0000259" key="2">
    <source>
        <dbReference type="Pfam" id="PF20434"/>
    </source>
</evidence>
<reference evidence="3 4" key="1">
    <citation type="submission" date="2019-07" db="EMBL/GenBank/DDBJ databases">
        <title>Full genome sequence of Sphingomonas sp. 4R-6-7(HKS19).</title>
        <authorList>
            <person name="Im W.-T."/>
        </authorList>
    </citation>
    <scope>NUCLEOTIDE SEQUENCE [LARGE SCALE GENOMIC DNA]</scope>
    <source>
        <strain evidence="3 4">HKS19</strain>
    </source>
</reference>
<keyword evidence="1 3" id="KW-0378">Hydrolase</keyword>
<dbReference type="Proteomes" id="UP000315673">
    <property type="component" value="Chromosome"/>
</dbReference>
<protein>
    <submittedName>
        <fullName evidence="3">Alpha/beta hydrolase</fullName>
    </submittedName>
</protein>
<dbReference type="AlphaFoldDB" id="A0A5B8LG58"/>
<feature type="domain" description="BD-FAE-like" evidence="2">
    <location>
        <begin position="34"/>
        <end position="202"/>
    </location>
</feature>
<name>A0A5B8LG58_9SPHN</name>
<evidence type="ECO:0000256" key="1">
    <source>
        <dbReference type="ARBA" id="ARBA00022801"/>
    </source>
</evidence>
<dbReference type="GO" id="GO:0016787">
    <property type="term" value="F:hydrolase activity"/>
    <property type="evidence" value="ECO:0007669"/>
    <property type="project" value="UniProtKB-KW"/>
</dbReference>
<dbReference type="Pfam" id="PF20434">
    <property type="entry name" value="BD-FAE"/>
    <property type="match status" value="1"/>
</dbReference>
<dbReference type="SUPFAM" id="SSF53474">
    <property type="entry name" value="alpha/beta-Hydrolases"/>
    <property type="match status" value="1"/>
</dbReference>
<dbReference type="Gene3D" id="3.40.50.1820">
    <property type="entry name" value="alpha/beta hydrolase"/>
    <property type="match status" value="1"/>
</dbReference>
<dbReference type="InterPro" id="IPR050300">
    <property type="entry name" value="GDXG_lipolytic_enzyme"/>
</dbReference>
<dbReference type="InterPro" id="IPR049492">
    <property type="entry name" value="BD-FAE-like_dom"/>
</dbReference>
<dbReference type="InterPro" id="IPR029058">
    <property type="entry name" value="AB_hydrolase_fold"/>
</dbReference>
<keyword evidence="4" id="KW-1185">Reference proteome</keyword>
<dbReference type="EMBL" id="CP042306">
    <property type="protein sequence ID" value="QDZ06899.1"/>
    <property type="molecule type" value="Genomic_DNA"/>
</dbReference>
<evidence type="ECO:0000313" key="3">
    <source>
        <dbReference type="EMBL" id="QDZ06899.1"/>
    </source>
</evidence>
<dbReference type="PANTHER" id="PTHR48081">
    <property type="entry name" value="AB HYDROLASE SUPERFAMILY PROTEIN C4A8.06C"/>
    <property type="match status" value="1"/>
</dbReference>
<accession>A0A5B8LG58</accession>